<evidence type="ECO:0000313" key="2">
    <source>
        <dbReference type="Proteomes" id="UP000219020"/>
    </source>
</evidence>
<sequence length="43" mass="4831">MGKRLPDGSGSSVAVMRYIRPFVILVMRKPMLDEQCHAIVITN</sequence>
<protein>
    <submittedName>
        <fullName evidence="1">Uncharacterized protein</fullName>
    </submittedName>
</protein>
<reference evidence="2" key="1">
    <citation type="submission" date="2017-04" db="EMBL/GenBank/DDBJ databases">
        <title>Genome evolution of the luminous symbionts of deep sea anglerfish.</title>
        <authorList>
            <person name="Hendry T.A."/>
        </authorList>
    </citation>
    <scope>NUCLEOTIDE SEQUENCE [LARGE SCALE GENOMIC DNA]</scope>
</reference>
<proteinExistence type="predicted"/>
<dbReference type="Proteomes" id="UP000219020">
    <property type="component" value="Unassembled WGS sequence"/>
</dbReference>
<dbReference type="AlphaFoldDB" id="A0A2A5SZC3"/>
<name>A0A2A5SZC3_9GAMM</name>
<gene>
    <name evidence="1" type="ORF">BTN49_3134</name>
</gene>
<comment type="caution">
    <text evidence="1">The sequence shown here is derived from an EMBL/GenBank/DDBJ whole genome shotgun (WGS) entry which is preliminary data.</text>
</comment>
<dbReference type="EMBL" id="NBYY01000036">
    <property type="protein sequence ID" value="PCS21246.1"/>
    <property type="molecule type" value="Genomic_DNA"/>
</dbReference>
<organism evidence="1 2">
    <name type="scientific">Candidatus Enterovibrio escicola</name>
    <dbReference type="NCBI Taxonomy" id="1927127"/>
    <lineage>
        <taxon>Bacteria</taxon>
        <taxon>Pseudomonadati</taxon>
        <taxon>Pseudomonadota</taxon>
        <taxon>Gammaproteobacteria</taxon>
        <taxon>Vibrionales</taxon>
        <taxon>Vibrionaceae</taxon>
        <taxon>Enterovibrio</taxon>
    </lineage>
</organism>
<accession>A0A2A5SZC3</accession>
<keyword evidence="2" id="KW-1185">Reference proteome</keyword>
<evidence type="ECO:0000313" key="1">
    <source>
        <dbReference type="EMBL" id="PCS21246.1"/>
    </source>
</evidence>